<evidence type="ECO:0000313" key="3">
    <source>
        <dbReference type="RefSeq" id="XP_014381043.1"/>
    </source>
</evidence>
<evidence type="ECO:0000256" key="1">
    <source>
        <dbReference type="SAM" id="MobiDB-lite"/>
    </source>
</evidence>
<evidence type="ECO:0000313" key="2">
    <source>
        <dbReference type="Proteomes" id="UP000189705"/>
    </source>
</evidence>
<dbReference type="GeneID" id="106722888"/>
<feature type="region of interest" description="Disordered" evidence="1">
    <location>
        <begin position="1"/>
        <end position="84"/>
    </location>
</feature>
<feature type="compositionally biased region" description="Polar residues" evidence="1">
    <location>
        <begin position="320"/>
        <end position="331"/>
    </location>
</feature>
<sequence>MEDDGSSWPGCRQNRGHRATRGSGRDGSSRLWGSRPRRRPPPVLRKYCEGRSGLGHGSHGEQHVARGCGGSQLPSEPAAPSPWGDRAEGLLLKLHITGNILVIAARGSSQPRTSTFPQQPGPWVELQAPRVQRELSHQPMAGAMRPKGMPSPGCRSLYGSKGRRPEAKGTTRPSCPGPLHPPHAWGQASRTREPRTPAAWGGAEALASCTRCLEAWKKHPDSEDGSRDWRVQGREQGPASPAPPATSASVATVRCLGPARVTAPAQAVSKVPWPVPAPGLEPDLRVLPPRPASLPAAPLTWLGRPLAPANIPTSSPTPPMLQSQGSESPSSLIPAPTVHREPVPSGEAGPGQPG</sequence>
<gene>
    <name evidence="3" type="primary">LOC106722888</name>
</gene>
<dbReference type="AlphaFoldDB" id="A0A1U8DIG3"/>
<keyword evidence="2" id="KW-1185">Reference proteome</keyword>
<name>A0A1U8DIG3_ALLSI</name>
<feature type="compositionally biased region" description="Basic and acidic residues" evidence="1">
    <location>
        <begin position="218"/>
        <end position="233"/>
    </location>
</feature>
<dbReference type="KEGG" id="asn:106722888"/>
<dbReference type="Proteomes" id="UP000189705">
    <property type="component" value="Unplaced"/>
</dbReference>
<feature type="region of interest" description="Disordered" evidence="1">
    <location>
        <begin position="159"/>
        <end position="195"/>
    </location>
</feature>
<proteinExistence type="predicted"/>
<protein>
    <submittedName>
        <fullName evidence="3">Transcription initiation factor TFIID subunit 4-like</fullName>
    </submittedName>
</protein>
<reference evidence="3" key="1">
    <citation type="submission" date="2025-08" db="UniProtKB">
        <authorList>
            <consortium name="RefSeq"/>
        </authorList>
    </citation>
    <scope>IDENTIFICATION</scope>
</reference>
<dbReference type="RefSeq" id="XP_014381043.1">
    <property type="nucleotide sequence ID" value="XM_014525557.2"/>
</dbReference>
<dbReference type="InParanoid" id="A0A1U8DIG3"/>
<feature type="region of interest" description="Disordered" evidence="1">
    <location>
        <begin position="303"/>
        <end position="354"/>
    </location>
</feature>
<accession>A0A1U8DIG3</accession>
<feature type="region of interest" description="Disordered" evidence="1">
    <location>
        <begin position="218"/>
        <end position="250"/>
    </location>
</feature>
<organism evidence="2 3">
    <name type="scientific">Alligator sinensis</name>
    <name type="common">Chinese alligator</name>
    <dbReference type="NCBI Taxonomy" id="38654"/>
    <lineage>
        <taxon>Eukaryota</taxon>
        <taxon>Metazoa</taxon>
        <taxon>Chordata</taxon>
        <taxon>Craniata</taxon>
        <taxon>Vertebrata</taxon>
        <taxon>Euteleostomi</taxon>
        <taxon>Archelosauria</taxon>
        <taxon>Archosauria</taxon>
        <taxon>Crocodylia</taxon>
        <taxon>Alligatoridae</taxon>
        <taxon>Alligatorinae</taxon>
        <taxon>Alligator</taxon>
    </lineage>
</organism>